<feature type="transmembrane region" description="Helical" evidence="1">
    <location>
        <begin position="202"/>
        <end position="223"/>
    </location>
</feature>
<feature type="transmembrane region" description="Helical" evidence="1">
    <location>
        <begin position="134"/>
        <end position="152"/>
    </location>
</feature>
<feature type="transmembrane region" description="Helical" evidence="1">
    <location>
        <begin position="307"/>
        <end position="328"/>
    </location>
</feature>
<evidence type="ECO:0000256" key="1">
    <source>
        <dbReference type="SAM" id="Phobius"/>
    </source>
</evidence>
<keyword evidence="3" id="KW-1185">Reference proteome</keyword>
<gene>
    <name evidence="2" type="ORF">DPM12_16675</name>
</gene>
<evidence type="ECO:0000313" key="3">
    <source>
        <dbReference type="Proteomes" id="UP000250462"/>
    </source>
</evidence>
<feature type="transmembrane region" description="Helical" evidence="1">
    <location>
        <begin position="94"/>
        <end position="113"/>
    </location>
</feature>
<keyword evidence="1" id="KW-1133">Transmembrane helix</keyword>
<dbReference type="Pfam" id="PF19877">
    <property type="entry name" value="DUF6350"/>
    <property type="match status" value="1"/>
</dbReference>
<feature type="transmembrane region" description="Helical" evidence="1">
    <location>
        <begin position="34"/>
        <end position="63"/>
    </location>
</feature>
<evidence type="ECO:0000313" key="2">
    <source>
        <dbReference type="EMBL" id="RAW11466.1"/>
    </source>
</evidence>
<dbReference type="EMBL" id="QMIG01000020">
    <property type="protein sequence ID" value="RAW11466.1"/>
    <property type="molecule type" value="Genomic_DNA"/>
</dbReference>
<dbReference type="AlphaFoldDB" id="A0A329QH09"/>
<proteinExistence type="predicted"/>
<organism evidence="2 3">
    <name type="scientific">Phytoactinopolyspora halophila</name>
    <dbReference type="NCBI Taxonomy" id="1981511"/>
    <lineage>
        <taxon>Bacteria</taxon>
        <taxon>Bacillati</taxon>
        <taxon>Actinomycetota</taxon>
        <taxon>Actinomycetes</taxon>
        <taxon>Jiangellales</taxon>
        <taxon>Jiangellaceae</taxon>
        <taxon>Phytoactinopolyspora</taxon>
    </lineage>
</organism>
<name>A0A329QH09_9ACTN</name>
<sequence>MRANRGYNGDHESVPDLLTRPLLRRDEPAWGSRVPWFAAALASGWALIASASLSVLPAVAVWIGEGANAPLSDPLRFGARIWLLSHRIGLEVDGASIVLAPLGMTFMFVLLMYRSARWAAHQAGTATPRSMLAVIGPSVLVYVLGAVALAMVSTSGGITSSAVAAAGIAAAWALVGFGVGVVHETGFDEVWFARLSPEVRAALTGSAVVIAGLFVAGSVLVVVSTVGNTTQIGGLAEALEAGVLGNTALAAGSAAIMPNGVIWAASFSLGPGFAIGAETVVAPGGVQLGMLPAVPPLGALPSDVPGTLTWVVLAGPIVAGAIAGLLVYRTLEPYRESITTVVLAAGGTAAASALGMSALAMLSGGSMGAVRLAEVGPVPWEVAAMTFVACGVPAMITATLLTWLRSRRSASADAASARSSTPAD</sequence>
<keyword evidence="1" id="KW-0472">Membrane</keyword>
<feature type="transmembrane region" description="Helical" evidence="1">
    <location>
        <begin position="382"/>
        <end position="404"/>
    </location>
</feature>
<protein>
    <recommendedName>
        <fullName evidence="4">Integral membrane protein</fullName>
    </recommendedName>
</protein>
<feature type="transmembrane region" description="Helical" evidence="1">
    <location>
        <begin position="158"/>
        <end position="182"/>
    </location>
</feature>
<keyword evidence="1" id="KW-0812">Transmembrane</keyword>
<comment type="caution">
    <text evidence="2">The sequence shown here is derived from an EMBL/GenBank/DDBJ whole genome shotgun (WGS) entry which is preliminary data.</text>
</comment>
<dbReference type="InterPro" id="IPR045931">
    <property type="entry name" value="DUF6350"/>
</dbReference>
<accession>A0A329QH09</accession>
<reference evidence="2 3" key="1">
    <citation type="submission" date="2018-06" db="EMBL/GenBank/DDBJ databases">
        <title>Phytoactinopolyspora halophila sp. nov., a novel halophilic actinomycete isolated from a saline soil in China.</title>
        <authorList>
            <person name="Tang S.-K."/>
        </authorList>
    </citation>
    <scope>NUCLEOTIDE SEQUENCE [LARGE SCALE GENOMIC DNA]</scope>
    <source>
        <strain evidence="2 3">YIM 96934</strain>
    </source>
</reference>
<dbReference type="Proteomes" id="UP000250462">
    <property type="component" value="Unassembled WGS sequence"/>
</dbReference>
<feature type="transmembrane region" description="Helical" evidence="1">
    <location>
        <begin position="340"/>
        <end position="362"/>
    </location>
</feature>
<evidence type="ECO:0008006" key="4">
    <source>
        <dbReference type="Google" id="ProtNLM"/>
    </source>
</evidence>